<feature type="compositionally biased region" description="Polar residues" evidence="1">
    <location>
        <begin position="99"/>
        <end position="115"/>
    </location>
</feature>
<protein>
    <submittedName>
        <fullName evidence="2">Uncharacterized protein</fullName>
    </submittedName>
</protein>
<dbReference type="Proteomes" id="UP000051574">
    <property type="component" value="Unassembled WGS sequence"/>
</dbReference>
<evidence type="ECO:0000313" key="3">
    <source>
        <dbReference type="Proteomes" id="UP000051574"/>
    </source>
</evidence>
<gene>
    <name evidence="2" type="ORF">AMK59_6404</name>
</gene>
<organism evidence="2 3">
    <name type="scientific">Oryctes borbonicus</name>
    <dbReference type="NCBI Taxonomy" id="1629725"/>
    <lineage>
        <taxon>Eukaryota</taxon>
        <taxon>Metazoa</taxon>
        <taxon>Ecdysozoa</taxon>
        <taxon>Arthropoda</taxon>
        <taxon>Hexapoda</taxon>
        <taxon>Insecta</taxon>
        <taxon>Pterygota</taxon>
        <taxon>Neoptera</taxon>
        <taxon>Endopterygota</taxon>
        <taxon>Coleoptera</taxon>
        <taxon>Polyphaga</taxon>
        <taxon>Scarabaeiformia</taxon>
        <taxon>Scarabaeidae</taxon>
        <taxon>Dynastinae</taxon>
        <taxon>Oryctes</taxon>
    </lineage>
</organism>
<dbReference type="PANTHER" id="PTHR23295">
    <property type="entry name" value="NUCLEAR RECEPTOR COACTIVATOR 5-RELATED"/>
    <property type="match status" value="1"/>
</dbReference>
<dbReference type="EMBL" id="LJIG01022789">
    <property type="protein sequence ID" value="KRT78711.1"/>
    <property type="molecule type" value="Genomic_DNA"/>
</dbReference>
<evidence type="ECO:0000256" key="1">
    <source>
        <dbReference type="SAM" id="MobiDB-lite"/>
    </source>
</evidence>
<comment type="caution">
    <text evidence="2">The sequence shown here is derived from an EMBL/GenBank/DDBJ whole genome shotgun (WGS) entry which is preliminary data.</text>
</comment>
<feature type="compositionally biased region" description="Basic and acidic residues" evidence="1">
    <location>
        <begin position="78"/>
        <end position="98"/>
    </location>
</feature>
<evidence type="ECO:0000313" key="2">
    <source>
        <dbReference type="EMBL" id="KRT78711.1"/>
    </source>
</evidence>
<name>A0A0T6AVI1_9SCAR</name>
<dbReference type="OrthoDB" id="10044938at2759"/>
<dbReference type="InterPro" id="IPR052600">
    <property type="entry name" value="Nuc_rcpt_coact/corep"/>
</dbReference>
<reference evidence="2 3" key="1">
    <citation type="submission" date="2015-09" db="EMBL/GenBank/DDBJ databases">
        <title>Draft genome of the scarab beetle Oryctes borbonicus.</title>
        <authorList>
            <person name="Meyer J.M."/>
            <person name="Markov G.V."/>
            <person name="Baskaran P."/>
            <person name="Herrmann M."/>
            <person name="Sommer R.J."/>
            <person name="Roedelsperger C."/>
        </authorList>
    </citation>
    <scope>NUCLEOTIDE SEQUENCE [LARGE SCALE GENOMIC DNA]</scope>
    <source>
        <strain evidence="2">OB123</strain>
        <tissue evidence="2">Whole animal</tissue>
    </source>
</reference>
<keyword evidence="3" id="KW-1185">Reference proteome</keyword>
<sequence>SEHRNMPIEDAVILLTRNFEAYMKGETFETEGRVASLAEKHPEAMQMLLNLLAENRQLAVTQYDKVIKYLQERKELQKAYEGDEDNESKKEAEPDNKQAELQSRIMNILNKSASDSPKPPPVTTQSGPTPLLNDPSVQKALDSLLSGDMFKSISAGI</sequence>
<accession>A0A0T6AVI1</accession>
<feature type="non-terminal residue" evidence="2">
    <location>
        <position position="1"/>
    </location>
</feature>
<proteinExistence type="predicted"/>
<feature type="region of interest" description="Disordered" evidence="1">
    <location>
        <begin position="78"/>
        <end position="138"/>
    </location>
</feature>
<dbReference type="AlphaFoldDB" id="A0A0T6AVI1"/>
<dbReference type="PANTHER" id="PTHR23295:SF6">
    <property type="entry name" value="NEOSIN, ISOFORM A"/>
    <property type="match status" value="1"/>
</dbReference>